<keyword evidence="3" id="KW-0808">Transferase</keyword>
<dbReference type="InterPro" id="IPR000719">
    <property type="entry name" value="Prot_kinase_dom"/>
</dbReference>
<comment type="caution">
    <text evidence="11">The sequence shown here is derived from an EMBL/GenBank/DDBJ whole genome shotgun (WGS) entry which is preliminary data.</text>
</comment>
<dbReference type="SMART" id="SM00220">
    <property type="entry name" value="S_TKc"/>
    <property type="match status" value="1"/>
</dbReference>
<evidence type="ECO:0000256" key="5">
    <source>
        <dbReference type="ARBA" id="ARBA00022777"/>
    </source>
</evidence>
<dbReference type="SUPFAM" id="SSF56112">
    <property type="entry name" value="Protein kinase-like (PK-like)"/>
    <property type="match status" value="1"/>
</dbReference>
<feature type="domain" description="Protein kinase" evidence="10">
    <location>
        <begin position="645"/>
        <end position="922"/>
    </location>
</feature>
<dbReference type="InterPro" id="IPR009057">
    <property type="entry name" value="Homeodomain-like_sf"/>
</dbReference>
<dbReference type="Proteomes" id="UP001274830">
    <property type="component" value="Unassembled WGS sequence"/>
</dbReference>
<evidence type="ECO:0000313" key="11">
    <source>
        <dbReference type="EMBL" id="KAK3679885.1"/>
    </source>
</evidence>
<gene>
    <name evidence="11" type="ORF">LTR78_000261</name>
</gene>
<feature type="compositionally biased region" description="Low complexity" evidence="9">
    <location>
        <begin position="234"/>
        <end position="243"/>
    </location>
</feature>
<comment type="catalytic activity">
    <reaction evidence="8">
        <text>L-seryl-[protein] + ATP = O-phospho-L-seryl-[protein] + ADP + H(+)</text>
        <dbReference type="Rhea" id="RHEA:17989"/>
        <dbReference type="Rhea" id="RHEA-COMP:9863"/>
        <dbReference type="Rhea" id="RHEA-COMP:11604"/>
        <dbReference type="ChEBI" id="CHEBI:15378"/>
        <dbReference type="ChEBI" id="CHEBI:29999"/>
        <dbReference type="ChEBI" id="CHEBI:30616"/>
        <dbReference type="ChEBI" id="CHEBI:83421"/>
        <dbReference type="ChEBI" id="CHEBI:456216"/>
        <dbReference type="EC" id="2.7.11.1"/>
    </reaction>
</comment>
<dbReference type="PANTHER" id="PTHR43671">
    <property type="entry name" value="SERINE/THREONINE-PROTEIN KINASE NEK"/>
    <property type="match status" value="1"/>
</dbReference>
<evidence type="ECO:0000256" key="2">
    <source>
        <dbReference type="ARBA" id="ARBA00022527"/>
    </source>
</evidence>
<keyword evidence="2" id="KW-0723">Serine/threonine-protein kinase</keyword>
<dbReference type="EMBL" id="JAUTXT010000001">
    <property type="protein sequence ID" value="KAK3679885.1"/>
    <property type="molecule type" value="Genomic_DNA"/>
</dbReference>
<keyword evidence="5" id="KW-0418">Kinase</keyword>
<sequence>MASQECPPNGWGSDDAGEGPSQPHPYNPQISDRGQIYCASCNPFIFEPWLCADSNHLFPGFNANWRDPQLETLQAQNTASPLATQSTMFSDATNSGSSYYPNDLPYVAGYHELGLATGLSTSTDWTGSLQNTNAGCGDGTGFSVEQYDVPEVSRAFLDVGAHVVPERPPDLEPLQPDLSSSQVDTLERFRQRWATQGHFPTDAEIQSIATLEQLGPDVVQAWFQAYLHASVTSSTSATTGSSKGKQKLPPTQDPSKPSQTVAEVRQWSRNKFWQVCKRAQTQNSRTDLQFQCTSGCSYSTDKIDAWRRHELGWQPQEFWHCVCCRSIGATPFICARKDKFLDHLRAAHEHINKALYTTLRNHSEVTDAAGFELQCKFVDTLGRPCPSTFGSWEDRVHHYLAHFRGQISYGPWNLLYGRNKWFDDDDADGQGGPNGFKQNGSLNAPDSSPTSSDESGFGTRSGGQNEQQHGQRGHAATLAAGKQTWPLEAVSAAPEPLKCRECSTQQRTRPTLLIHVPTARLSKPPLNARYLALDHTWAAKSPKSRTLASATFNATTDLLLTDERLPIPLEQLRAFAHGIGYAYLWIAELCEPQSRSCVLRSIQERASLHMVSVRCPERPQSLLHFACDSAHVKEVHAWAHHHGTISHVRNLGHGSYGIVDEVKVNPGQQVLARKELSTSRLKNRQGNAKLQEVLIMQRLNHRHISHSKSAYYDHTMQSWNILMSPVADGTLREYMAEPSRWPDRRRYIAKWYLCLAAALEYMHSASCRHKDIKPANILVSGQDVLLTDFGTSHDYIDSPVESWTEGHALMTPRYAAPEVVLEQRRGTKADVFSLGCVYAEMLTTELGHTVESMHQSCGMSGRATYAQHIEQLRQWLDILSSKTTASLHQRIITVCRSMISPDAGNRPSAKGVLDSISARSTTASHDQCLCLSSRTPDTSLPRSCLETRMPSAAQHELLAKSQRLRSGRGRRCRSRVVRTVPQVTNPDKVYAHQQLWFHRPVPAYRPHKSTSAISAFMMCSFILNGGFLSMYLETQITHSSIVISIVFSQGMLALDFIGTSDPKIYTNHDHRRFKKLYWKVLCIVCYEDTR</sequence>
<protein>
    <recommendedName>
        <fullName evidence="1">non-specific serine/threonine protein kinase</fullName>
        <ecNumber evidence="1">2.7.11.1</ecNumber>
    </recommendedName>
</protein>
<dbReference type="GO" id="GO:0004674">
    <property type="term" value="F:protein serine/threonine kinase activity"/>
    <property type="evidence" value="ECO:0007669"/>
    <property type="project" value="UniProtKB-KW"/>
</dbReference>
<dbReference type="PANTHER" id="PTHR43671:SF98">
    <property type="entry name" value="SERINE_THREONINE-PROTEIN KINASE NEK11"/>
    <property type="match status" value="1"/>
</dbReference>
<dbReference type="GO" id="GO:0005524">
    <property type="term" value="F:ATP binding"/>
    <property type="evidence" value="ECO:0007669"/>
    <property type="project" value="UniProtKB-KW"/>
</dbReference>
<name>A0AAE0WY65_9PEZI</name>
<dbReference type="InterPro" id="IPR011009">
    <property type="entry name" value="Kinase-like_dom_sf"/>
</dbReference>
<evidence type="ECO:0000256" key="3">
    <source>
        <dbReference type="ARBA" id="ARBA00022679"/>
    </source>
</evidence>
<dbReference type="Gene3D" id="1.10.510.10">
    <property type="entry name" value="Transferase(Phosphotransferase) domain 1"/>
    <property type="match status" value="1"/>
</dbReference>
<evidence type="ECO:0000256" key="8">
    <source>
        <dbReference type="ARBA" id="ARBA00048679"/>
    </source>
</evidence>
<dbReference type="InterPro" id="IPR008271">
    <property type="entry name" value="Ser/Thr_kinase_AS"/>
</dbReference>
<dbReference type="Pfam" id="PF00069">
    <property type="entry name" value="Pkinase"/>
    <property type="match status" value="1"/>
</dbReference>
<feature type="region of interest" description="Disordered" evidence="9">
    <location>
        <begin position="426"/>
        <end position="477"/>
    </location>
</feature>
<dbReference type="SUPFAM" id="SSF46689">
    <property type="entry name" value="Homeodomain-like"/>
    <property type="match status" value="1"/>
</dbReference>
<feature type="region of interest" description="Disordered" evidence="9">
    <location>
        <begin position="1"/>
        <end position="28"/>
    </location>
</feature>
<evidence type="ECO:0000313" key="12">
    <source>
        <dbReference type="Proteomes" id="UP001274830"/>
    </source>
</evidence>
<keyword evidence="4" id="KW-0547">Nucleotide-binding</keyword>
<evidence type="ECO:0000256" key="4">
    <source>
        <dbReference type="ARBA" id="ARBA00022741"/>
    </source>
</evidence>
<evidence type="ECO:0000256" key="9">
    <source>
        <dbReference type="SAM" id="MobiDB-lite"/>
    </source>
</evidence>
<accession>A0AAE0WY65</accession>
<dbReference type="EC" id="2.7.11.1" evidence="1"/>
<organism evidence="11 12">
    <name type="scientific">Recurvomyces mirabilis</name>
    <dbReference type="NCBI Taxonomy" id="574656"/>
    <lineage>
        <taxon>Eukaryota</taxon>
        <taxon>Fungi</taxon>
        <taxon>Dikarya</taxon>
        <taxon>Ascomycota</taxon>
        <taxon>Pezizomycotina</taxon>
        <taxon>Dothideomycetes</taxon>
        <taxon>Dothideomycetidae</taxon>
        <taxon>Mycosphaerellales</taxon>
        <taxon>Teratosphaeriaceae</taxon>
        <taxon>Recurvomyces</taxon>
    </lineage>
</organism>
<evidence type="ECO:0000256" key="1">
    <source>
        <dbReference type="ARBA" id="ARBA00012513"/>
    </source>
</evidence>
<dbReference type="GO" id="GO:0005634">
    <property type="term" value="C:nucleus"/>
    <property type="evidence" value="ECO:0007669"/>
    <property type="project" value="TreeGrafter"/>
</dbReference>
<comment type="catalytic activity">
    <reaction evidence="7">
        <text>L-threonyl-[protein] + ATP = O-phospho-L-threonyl-[protein] + ADP + H(+)</text>
        <dbReference type="Rhea" id="RHEA:46608"/>
        <dbReference type="Rhea" id="RHEA-COMP:11060"/>
        <dbReference type="Rhea" id="RHEA-COMP:11605"/>
        <dbReference type="ChEBI" id="CHEBI:15378"/>
        <dbReference type="ChEBI" id="CHEBI:30013"/>
        <dbReference type="ChEBI" id="CHEBI:30616"/>
        <dbReference type="ChEBI" id="CHEBI:61977"/>
        <dbReference type="ChEBI" id="CHEBI:456216"/>
        <dbReference type="EC" id="2.7.11.1"/>
    </reaction>
</comment>
<keyword evidence="12" id="KW-1185">Reference proteome</keyword>
<reference evidence="11" key="1">
    <citation type="submission" date="2023-07" db="EMBL/GenBank/DDBJ databases">
        <title>Black Yeasts Isolated from many extreme environments.</title>
        <authorList>
            <person name="Coleine C."/>
            <person name="Stajich J.E."/>
            <person name="Selbmann L."/>
        </authorList>
    </citation>
    <scope>NUCLEOTIDE SEQUENCE</scope>
    <source>
        <strain evidence="11">CCFEE 5485</strain>
    </source>
</reference>
<dbReference type="PROSITE" id="PS50011">
    <property type="entry name" value="PROTEIN_KINASE_DOM"/>
    <property type="match status" value="1"/>
</dbReference>
<dbReference type="AlphaFoldDB" id="A0AAE0WY65"/>
<dbReference type="Gene3D" id="3.30.200.20">
    <property type="entry name" value="Phosphorylase Kinase, domain 1"/>
    <property type="match status" value="1"/>
</dbReference>
<evidence type="ECO:0000259" key="10">
    <source>
        <dbReference type="PROSITE" id="PS50011"/>
    </source>
</evidence>
<evidence type="ECO:0000256" key="7">
    <source>
        <dbReference type="ARBA" id="ARBA00047899"/>
    </source>
</evidence>
<dbReference type="PROSITE" id="PS00108">
    <property type="entry name" value="PROTEIN_KINASE_ST"/>
    <property type="match status" value="1"/>
</dbReference>
<proteinExistence type="predicted"/>
<feature type="compositionally biased region" description="Polar residues" evidence="9">
    <location>
        <begin position="436"/>
        <end position="454"/>
    </location>
</feature>
<dbReference type="CDD" id="cd00180">
    <property type="entry name" value="PKc"/>
    <property type="match status" value="1"/>
</dbReference>
<feature type="region of interest" description="Disordered" evidence="9">
    <location>
        <begin position="234"/>
        <end position="261"/>
    </location>
</feature>
<keyword evidence="6" id="KW-0067">ATP-binding</keyword>
<dbReference type="InterPro" id="IPR050660">
    <property type="entry name" value="NEK_Ser/Thr_kinase"/>
</dbReference>
<evidence type="ECO:0000256" key="6">
    <source>
        <dbReference type="ARBA" id="ARBA00022840"/>
    </source>
</evidence>